<organism evidence="1 2">
    <name type="scientific">Parathielavia hyrcaniae</name>
    <dbReference type="NCBI Taxonomy" id="113614"/>
    <lineage>
        <taxon>Eukaryota</taxon>
        <taxon>Fungi</taxon>
        <taxon>Dikarya</taxon>
        <taxon>Ascomycota</taxon>
        <taxon>Pezizomycotina</taxon>
        <taxon>Sordariomycetes</taxon>
        <taxon>Sordariomycetidae</taxon>
        <taxon>Sordariales</taxon>
        <taxon>Chaetomiaceae</taxon>
        <taxon>Parathielavia</taxon>
    </lineage>
</organism>
<reference evidence="1" key="1">
    <citation type="journal article" date="2023" name="Mol. Phylogenet. Evol.">
        <title>Genome-scale phylogeny and comparative genomics of the fungal order Sordariales.</title>
        <authorList>
            <person name="Hensen N."/>
            <person name="Bonometti L."/>
            <person name="Westerberg I."/>
            <person name="Brannstrom I.O."/>
            <person name="Guillou S."/>
            <person name="Cros-Aarteil S."/>
            <person name="Calhoun S."/>
            <person name="Haridas S."/>
            <person name="Kuo A."/>
            <person name="Mondo S."/>
            <person name="Pangilinan J."/>
            <person name="Riley R."/>
            <person name="LaButti K."/>
            <person name="Andreopoulos B."/>
            <person name="Lipzen A."/>
            <person name="Chen C."/>
            <person name="Yan M."/>
            <person name="Daum C."/>
            <person name="Ng V."/>
            <person name="Clum A."/>
            <person name="Steindorff A."/>
            <person name="Ohm R.A."/>
            <person name="Martin F."/>
            <person name="Silar P."/>
            <person name="Natvig D.O."/>
            <person name="Lalanne C."/>
            <person name="Gautier V."/>
            <person name="Ament-Velasquez S.L."/>
            <person name="Kruys A."/>
            <person name="Hutchinson M.I."/>
            <person name="Powell A.J."/>
            <person name="Barry K."/>
            <person name="Miller A.N."/>
            <person name="Grigoriev I.V."/>
            <person name="Debuchy R."/>
            <person name="Gladieux P."/>
            <person name="Hiltunen Thoren M."/>
            <person name="Johannesson H."/>
        </authorList>
    </citation>
    <scope>NUCLEOTIDE SEQUENCE</scope>
    <source>
        <strain evidence="1">CBS 757.83</strain>
    </source>
</reference>
<dbReference type="AlphaFoldDB" id="A0AAN6Q6Z8"/>
<evidence type="ECO:0000313" key="2">
    <source>
        <dbReference type="Proteomes" id="UP001305647"/>
    </source>
</evidence>
<keyword evidence="2" id="KW-1185">Reference proteome</keyword>
<comment type="caution">
    <text evidence="1">The sequence shown here is derived from an EMBL/GenBank/DDBJ whole genome shotgun (WGS) entry which is preliminary data.</text>
</comment>
<gene>
    <name evidence="1" type="ORF">N658DRAFT_310163</name>
</gene>
<protein>
    <submittedName>
        <fullName evidence="1">Uncharacterized protein</fullName>
    </submittedName>
</protein>
<dbReference type="EMBL" id="MU863629">
    <property type="protein sequence ID" value="KAK4103354.1"/>
    <property type="molecule type" value="Genomic_DNA"/>
</dbReference>
<dbReference type="Proteomes" id="UP001305647">
    <property type="component" value="Unassembled WGS sequence"/>
</dbReference>
<reference evidence="1" key="2">
    <citation type="submission" date="2023-05" db="EMBL/GenBank/DDBJ databases">
        <authorList>
            <consortium name="Lawrence Berkeley National Laboratory"/>
            <person name="Steindorff A."/>
            <person name="Hensen N."/>
            <person name="Bonometti L."/>
            <person name="Westerberg I."/>
            <person name="Brannstrom I.O."/>
            <person name="Guillou S."/>
            <person name="Cros-Aarteil S."/>
            <person name="Calhoun S."/>
            <person name="Haridas S."/>
            <person name="Kuo A."/>
            <person name="Mondo S."/>
            <person name="Pangilinan J."/>
            <person name="Riley R."/>
            <person name="Labutti K."/>
            <person name="Andreopoulos B."/>
            <person name="Lipzen A."/>
            <person name="Chen C."/>
            <person name="Yanf M."/>
            <person name="Daum C."/>
            <person name="Ng V."/>
            <person name="Clum A."/>
            <person name="Ohm R."/>
            <person name="Martin F."/>
            <person name="Silar P."/>
            <person name="Natvig D."/>
            <person name="Lalanne C."/>
            <person name="Gautier V."/>
            <person name="Ament-Velasquez S.L."/>
            <person name="Kruys A."/>
            <person name="Hutchinson M.I."/>
            <person name="Powell A.J."/>
            <person name="Barry K."/>
            <person name="Miller A.N."/>
            <person name="Grigoriev I.V."/>
            <person name="Debuchy R."/>
            <person name="Gladieux P."/>
            <person name="Thoren M.H."/>
            <person name="Johannesson H."/>
        </authorList>
    </citation>
    <scope>NUCLEOTIDE SEQUENCE</scope>
    <source>
        <strain evidence="1">CBS 757.83</strain>
    </source>
</reference>
<proteinExistence type="predicted"/>
<accession>A0AAN6Q6Z8</accession>
<sequence length="182" mass="20305">MPRTWKLHIQPVSVLAVSSALYQRDLAAGSRRRSRMPWDGTVLLALQTHFQLPIASRVVGNGAPVSIKLKWNDSAIEGSTLHQSGTVRCLELYVPRWPQYRYPPASLPLPPGHRGASCDPLRKSPVNLRHDAGNHHSTRDICCDEGSLRFQAQERSRAHDGEITLLRSHGHTALRFVASIKL</sequence>
<name>A0AAN6Q6Z8_9PEZI</name>
<evidence type="ECO:0000313" key="1">
    <source>
        <dbReference type="EMBL" id="KAK4103354.1"/>
    </source>
</evidence>